<proteinExistence type="predicted"/>
<gene>
    <name evidence="1" type="ORF">AKJ36_02635</name>
</gene>
<dbReference type="AlphaFoldDB" id="A0A133UK80"/>
<dbReference type="Proteomes" id="UP000070155">
    <property type="component" value="Unassembled WGS sequence"/>
</dbReference>
<reference evidence="1 2" key="1">
    <citation type="journal article" date="2016" name="Sci. Rep.">
        <title>Metabolic traits of an uncultured archaeal lineage -MSBL1- from brine pools of the Red Sea.</title>
        <authorList>
            <person name="Mwirichia R."/>
            <person name="Alam I."/>
            <person name="Rashid M."/>
            <person name="Vinu M."/>
            <person name="Ba-Alawi W."/>
            <person name="Anthony Kamau A."/>
            <person name="Kamanda Ngugi D."/>
            <person name="Goker M."/>
            <person name="Klenk H.P."/>
            <person name="Bajic V."/>
            <person name="Stingl U."/>
        </authorList>
    </citation>
    <scope>NUCLEOTIDE SEQUENCE [LARGE SCALE GENOMIC DNA]</scope>
    <source>
        <strain evidence="1">SCGC-AAA259I07</strain>
    </source>
</reference>
<protein>
    <submittedName>
        <fullName evidence="1">Uncharacterized protein</fullName>
    </submittedName>
</protein>
<keyword evidence="2" id="KW-1185">Reference proteome</keyword>
<name>A0A133UK80_9EURY</name>
<dbReference type="EMBL" id="LHXQ01000039">
    <property type="protein sequence ID" value="KXA94584.1"/>
    <property type="molecule type" value="Genomic_DNA"/>
</dbReference>
<organism evidence="1 2">
    <name type="scientific">candidate division MSBL1 archaeon SCGC-AAA259I07</name>
    <dbReference type="NCBI Taxonomy" id="1698266"/>
    <lineage>
        <taxon>Archaea</taxon>
        <taxon>Methanobacteriati</taxon>
        <taxon>Methanobacteriota</taxon>
        <taxon>candidate division MSBL1</taxon>
    </lineage>
</organism>
<evidence type="ECO:0000313" key="2">
    <source>
        <dbReference type="Proteomes" id="UP000070155"/>
    </source>
</evidence>
<sequence>MVDVKELIELDLEELIERLDVAEGLEDAVLQGDFEDEELRLDVLRLMVAADVLEGVSKLDETSEFVGNFKFRLREAKKEINLSLKELEELFQAV</sequence>
<comment type="caution">
    <text evidence="1">The sequence shown here is derived from an EMBL/GenBank/DDBJ whole genome shotgun (WGS) entry which is preliminary data.</text>
</comment>
<accession>A0A133UK80</accession>
<evidence type="ECO:0000313" key="1">
    <source>
        <dbReference type="EMBL" id="KXA94584.1"/>
    </source>
</evidence>